<organism evidence="1 2">
    <name type="scientific">Batillaria attramentaria</name>
    <dbReference type="NCBI Taxonomy" id="370345"/>
    <lineage>
        <taxon>Eukaryota</taxon>
        <taxon>Metazoa</taxon>
        <taxon>Spiralia</taxon>
        <taxon>Lophotrochozoa</taxon>
        <taxon>Mollusca</taxon>
        <taxon>Gastropoda</taxon>
        <taxon>Caenogastropoda</taxon>
        <taxon>Sorbeoconcha</taxon>
        <taxon>Cerithioidea</taxon>
        <taxon>Batillariidae</taxon>
        <taxon>Batillaria</taxon>
    </lineage>
</organism>
<name>A0ABD0M942_9CAEN</name>
<keyword evidence="2" id="KW-1185">Reference proteome</keyword>
<protein>
    <submittedName>
        <fullName evidence="1">Uncharacterized protein</fullName>
    </submittedName>
</protein>
<comment type="caution">
    <text evidence="1">The sequence shown here is derived from an EMBL/GenBank/DDBJ whole genome shotgun (WGS) entry which is preliminary data.</text>
</comment>
<accession>A0ABD0M942</accession>
<evidence type="ECO:0000313" key="1">
    <source>
        <dbReference type="EMBL" id="KAK7508445.1"/>
    </source>
</evidence>
<dbReference type="Proteomes" id="UP001519460">
    <property type="component" value="Unassembled WGS sequence"/>
</dbReference>
<evidence type="ECO:0000313" key="2">
    <source>
        <dbReference type="Proteomes" id="UP001519460"/>
    </source>
</evidence>
<gene>
    <name evidence="1" type="ORF">BaRGS_00000011</name>
</gene>
<dbReference type="EMBL" id="JACVVK020000001">
    <property type="protein sequence ID" value="KAK7508445.1"/>
    <property type="molecule type" value="Genomic_DNA"/>
</dbReference>
<reference evidence="1 2" key="1">
    <citation type="journal article" date="2023" name="Sci. Data">
        <title>Genome assembly of the Korean intertidal mud-creeper Batillaria attramentaria.</title>
        <authorList>
            <person name="Patra A.K."/>
            <person name="Ho P.T."/>
            <person name="Jun S."/>
            <person name="Lee S.J."/>
            <person name="Kim Y."/>
            <person name="Won Y.J."/>
        </authorList>
    </citation>
    <scope>NUCLEOTIDE SEQUENCE [LARGE SCALE GENOMIC DNA]</scope>
    <source>
        <strain evidence="1">Wonlab-2016</strain>
    </source>
</reference>
<proteinExistence type="predicted"/>
<sequence>PVKFHLVESMRYVVLASCGIRRCQAWNEITTIAMSDKSCDQDQQLGKITLGRRQWDSIYCQTVPVEGKLG</sequence>
<dbReference type="AlphaFoldDB" id="A0ABD0M942"/>
<feature type="non-terminal residue" evidence="1">
    <location>
        <position position="1"/>
    </location>
</feature>